<keyword evidence="3" id="KW-0997">Cell inner membrane</keyword>
<dbReference type="Proteomes" id="UP000617628">
    <property type="component" value="Unassembled WGS sequence"/>
</dbReference>
<dbReference type="CDD" id="cd06259">
    <property type="entry name" value="YdcF-like"/>
    <property type="match status" value="1"/>
</dbReference>
<dbReference type="InterPro" id="IPR003848">
    <property type="entry name" value="DUF218"/>
</dbReference>
<keyword evidence="5" id="KW-1133">Transmembrane helix</keyword>
<evidence type="ECO:0000256" key="1">
    <source>
        <dbReference type="ARBA" id="ARBA00004377"/>
    </source>
</evidence>
<reference evidence="10" key="1">
    <citation type="submission" date="2021-01" db="EMBL/GenBank/DDBJ databases">
        <title>Modified the classification status of verrucomicrobia.</title>
        <authorList>
            <person name="Feng X."/>
        </authorList>
    </citation>
    <scope>NUCLEOTIDE SEQUENCE</scope>
    <source>
        <strain evidence="10">KCTC 13126</strain>
    </source>
</reference>
<evidence type="ECO:0000256" key="6">
    <source>
        <dbReference type="ARBA" id="ARBA00023136"/>
    </source>
</evidence>
<dbReference type="AlphaFoldDB" id="A0A934RV22"/>
<gene>
    <name evidence="10" type="ORF">JIN87_00680</name>
</gene>
<keyword evidence="6" id="KW-0472">Membrane</keyword>
<dbReference type="Pfam" id="PF02698">
    <property type="entry name" value="DUF218"/>
    <property type="match status" value="1"/>
</dbReference>
<feature type="chain" id="PRO_5038127843" evidence="8">
    <location>
        <begin position="28"/>
        <end position="222"/>
    </location>
</feature>
<keyword evidence="2" id="KW-1003">Cell membrane</keyword>
<proteinExistence type="predicted"/>
<evidence type="ECO:0000256" key="5">
    <source>
        <dbReference type="ARBA" id="ARBA00022989"/>
    </source>
</evidence>
<keyword evidence="8" id="KW-0732">Signal</keyword>
<dbReference type="InterPro" id="IPR051599">
    <property type="entry name" value="Cell_Envelope_Assoc"/>
</dbReference>
<protein>
    <submittedName>
        <fullName evidence="10">YdcF family protein</fullName>
    </submittedName>
</protein>
<evidence type="ECO:0000313" key="11">
    <source>
        <dbReference type="Proteomes" id="UP000617628"/>
    </source>
</evidence>
<accession>A0A934RV22</accession>
<evidence type="ECO:0000256" key="4">
    <source>
        <dbReference type="ARBA" id="ARBA00022692"/>
    </source>
</evidence>
<organism evidence="10 11">
    <name type="scientific">Pelagicoccus mobilis</name>
    <dbReference type="NCBI Taxonomy" id="415221"/>
    <lineage>
        <taxon>Bacteria</taxon>
        <taxon>Pseudomonadati</taxon>
        <taxon>Verrucomicrobiota</taxon>
        <taxon>Opitutia</taxon>
        <taxon>Puniceicoccales</taxon>
        <taxon>Pelagicoccaceae</taxon>
        <taxon>Pelagicoccus</taxon>
    </lineage>
</organism>
<dbReference type="EMBL" id="JAENIL010000001">
    <property type="protein sequence ID" value="MBK1875356.1"/>
    <property type="molecule type" value="Genomic_DNA"/>
</dbReference>
<comment type="function">
    <text evidence="7">Participates in the barrier function of the cell envelope.</text>
</comment>
<dbReference type="GO" id="GO:0005886">
    <property type="term" value="C:plasma membrane"/>
    <property type="evidence" value="ECO:0007669"/>
    <property type="project" value="UniProtKB-SubCell"/>
</dbReference>
<dbReference type="RefSeq" id="WP_200353570.1">
    <property type="nucleotide sequence ID" value="NZ_JAENIL010000001.1"/>
</dbReference>
<evidence type="ECO:0000256" key="2">
    <source>
        <dbReference type="ARBA" id="ARBA00022475"/>
    </source>
</evidence>
<evidence type="ECO:0000256" key="7">
    <source>
        <dbReference type="ARBA" id="ARBA00037355"/>
    </source>
</evidence>
<feature type="domain" description="DUF218" evidence="9">
    <location>
        <begin position="49"/>
        <end position="168"/>
    </location>
</feature>
<sequence>MKASRKSIFGLASILSAALLAILSARAAVFSKSSEYVFESPAQVPSCHAALVLGCSQFLSDGRQNLFFKYRIEKAADLYHQGKVNYLIVSGDNSRSDYNEPGDMKAALVKAGVPENAIRCDYAGFSTLDSILRAKDVFGQKRFIVVSQDFHNHRAIFIGRSHGLEVYGLNARSVDRHNSLKTELREELARVKTVLDVWVLGRQSKFLGEPVNIDSPPTTAST</sequence>
<comment type="subcellular location">
    <subcellularLocation>
        <location evidence="1">Cell inner membrane</location>
        <topology evidence="1">Single-pass membrane protein</topology>
    </subcellularLocation>
</comment>
<keyword evidence="11" id="KW-1185">Reference proteome</keyword>
<keyword evidence="4" id="KW-0812">Transmembrane</keyword>
<evidence type="ECO:0000256" key="3">
    <source>
        <dbReference type="ARBA" id="ARBA00022519"/>
    </source>
</evidence>
<evidence type="ECO:0000256" key="8">
    <source>
        <dbReference type="SAM" id="SignalP"/>
    </source>
</evidence>
<dbReference type="PANTHER" id="PTHR30336">
    <property type="entry name" value="INNER MEMBRANE PROTEIN, PROBABLE PERMEASE"/>
    <property type="match status" value="1"/>
</dbReference>
<evidence type="ECO:0000313" key="10">
    <source>
        <dbReference type="EMBL" id="MBK1875356.1"/>
    </source>
</evidence>
<dbReference type="PANTHER" id="PTHR30336:SF0">
    <property type="entry name" value="PROTEIN SANA"/>
    <property type="match status" value="1"/>
</dbReference>
<evidence type="ECO:0000259" key="9">
    <source>
        <dbReference type="Pfam" id="PF02698"/>
    </source>
</evidence>
<comment type="caution">
    <text evidence="10">The sequence shown here is derived from an EMBL/GenBank/DDBJ whole genome shotgun (WGS) entry which is preliminary data.</text>
</comment>
<feature type="signal peptide" evidence="8">
    <location>
        <begin position="1"/>
        <end position="27"/>
    </location>
</feature>
<name>A0A934RV22_9BACT</name>